<gene>
    <name evidence="5" type="primary">vapC</name>
    <name evidence="7" type="ORF">J2739_002674</name>
</gene>
<dbReference type="InterPro" id="IPR002716">
    <property type="entry name" value="PIN_dom"/>
</dbReference>
<dbReference type="EC" id="3.1.-.-" evidence="5"/>
<evidence type="ECO:0000256" key="5">
    <source>
        <dbReference type="HAMAP-Rule" id="MF_00265"/>
    </source>
</evidence>
<comment type="caution">
    <text evidence="7">The sequence shown here is derived from an EMBL/GenBank/DDBJ whole genome shotgun (WGS) entry which is preliminary data.</text>
</comment>
<dbReference type="SUPFAM" id="SSF88723">
    <property type="entry name" value="PIN domain-like"/>
    <property type="match status" value="1"/>
</dbReference>
<evidence type="ECO:0000313" key="7">
    <source>
        <dbReference type="EMBL" id="MDR6536901.1"/>
    </source>
</evidence>
<dbReference type="RefSeq" id="WP_309902351.1">
    <property type="nucleotide sequence ID" value="NZ_JAVDRF010000005.1"/>
</dbReference>
<keyword evidence="5" id="KW-0800">Toxin</keyword>
<keyword evidence="5" id="KW-0460">Magnesium</keyword>
<reference evidence="7 8" key="1">
    <citation type="submission" date="2023-07" db="EMBL/GenBank/DDBJ databases">
        <title>Sorghum-associated microbial communities from plants grown in Nebraska, USA.</title>
        <authorList>
            <person name="Schachtman D."/>
        </authorList>
    </citation>
    <scope>NUCLEOTIDE SEQUENCE [LARGE SCALE GENOMIC DNA]</scope>
    <source>
        <strain evidence="7 8">DS1781</strain>
    </source>
</reference>
<evidence type="ECO:0000256" key="4">
    <source>
        <dbReference type="ARBA" id="ARBA00022801"/>
    </source>
</evidence>
<sequence length="123" mass="13492">MVLVDTSVWIDHLARGDSGLRSLLEEGEVLMHPYIVAEIALGSLTRRDETVGALQALPEIPLARHVEVMAFLANERLFGVGIGYVDLHLLAATRLAVGTKLWTRDRRLLQAALKLDLAAFAAH</sequence>
<keyword evidence="1 5" id="KW-1277">Toxin-antitoxin system</keyword>
<dbReference type="InterPro" id="IPR029060">
    <property type="entry name" value="PIN-like_dom_sf"/>
</dbReference>
<dbReference type="Proteomes" id="UP001184230">
    <property type="component" value="Unassembled WGS sequence"/>
</dbReference>
<dbReference type="Pfam" id="PF01850">
    <property type="entry name" value="PIN"/>
    <property type="match status" value="1"/>
</dbReference>
<comment type="similarity">
    <text evidence="5">Belongs to the PINc/VapC protein family.</text>
</comment>
<feature type="binding site" evidence="5">
    <location>
        <position position="86"/>
    </location>
    <ligand>
        <name>Mg(2+)</name>
        <dbReference type="ChEBI" id="CHEBI:18420"/>
    </ligand>
</feature>
<keyword evidence="2 5" id="KW-0540">Nuclease</keyword>
<organism evidence="7 8">
    <name type="scientific">Variovorax soli</name>
    <dbReference type="NCBI Taxonomy" id="376815"/>
    <lineage>
        <taxon>Bacteria</taxon>
        <taxon>Pseudomonadati</taxon>
        <taxon>Pseudomonadota</taxon>
        <taxon>Betaproteobacteria</taxon>
        <taxon>Burkholderiales</taxon>
        <taxon>Comamonadaceae</taxon>
        <taxon>Variovorax</taxon>
    </lineage>
</organism>
<evidence type="ECO:0000259" key="6">
    <source>
        <dbReference type="Pfam" id="PF01850"/>
    </source>
</evidence>
<evidence type="ECO:0000313" key="8">
    <source>
        <dbReference type="Proteomes" id="UP001184230"/>
    </source>
</evidence>
<accession>A0ABU1NER8</accession>
<keyword evidence="3 5" id="KW-0479">Metal-binding</keyword>
<keyword evidence="4 5" id="KW-0378">Hydrolase</keyword>
<dbReference type="Gene3D" id="3.40.50.1010">
    <property type="entry name" value="5'-nuclease"/>
    <property type="match status" value="1"/>
</dbReference>
<evidence type="ECO:0000256" key="3">
    <source>
        <dbReference type="ARBA" id="ARBA00022723"/>
    </source>
</evidence>
<name>A0ABU1NER8_9BURK</name>
<evidence type="ECO:0000256" key="1">
    <source>
        <dbReference type="ARBA" id="ARBA00022649"/>
    </source>
</evidence>
<feature type="domain" description="PIN" evidence="6">
    <location>
        <begin position="2"/>
        <end position="112"/>
    </location>
</feature>
<proteinExistence type="inferred from homology"/>
<protein>
    <recommendedName>
        <fullName evidence="5">Ribonuclease VapC</fullName>
        <shortName evidence="5">RNase VapC</shortName>
        <ecNumber evidence="5">3.1.-.-</ecNumber>
    </recommendedName>
    <alternativeName>
        <fullName evidence="5">Toxin VapC</fullName>
    </alternativeName>
</protein>
<feature type="binding site" evidence="5">
    <location>
        <position position="5"/>
    </location>
    <ligand>
        <name>Mg(2+)</name>
        <dbReference type="ChEBI" id="CHEBI:18420"/>
    </ligand>
</feature>
<comment type="function">
    <text evidence="5">Toxic component of a toxin-antitoxin (TA) system. An RNase.</text>
</comment>
<dbReference type="HAMAP" id="MF_00265">
    <property type="entry name" value="VapC_Nob1"/>
    <property type="match status" value="1"/>
</dbReference>
<comment type="cofactor">
    <cofactor evidence="5">
        <name>Mg(2+)</name>
        <dbReference type="ChEBI" id="CHEBI:18420"/>
    </cofactor>
</comment>
<keyword evidence="8" id="KW-1185">Reference proteome</keyword>
<evidence type="ECO:0000256" key="2">
    <source>
        <dbReference type="ARBA" id="ARBA00022722"/>
    </source>
</evidence>
<dbReference type="EMBL" id="JAVDRF010000005">
    <property type="protein sequence ID" value="MDR6536901.1"/>
    <property type="molecule type" value="Genomic_DNA"/>
</dbReference>
<dbReference type="InterPro" id="IPR022907">
    <property type="entry name" value="VapC_family"/>
</dbReference>